<dbReference type="InterPro" id="IPR002625">
    <property type="entry name" value="Smr_dom"/>
</dbReference>
<dbReference type="EMBL" id="WJQU01000002">
    <property type="protein sequence ID" value="KAJ6641499.1"/>
    <property type="molecule type" value="Genomic_DNA"/>
</dbReference>
<dbReference type="InterPro" id="IPR052772">
    <property type="entry name" value="Endo/PolyKinase_Domain-Protein"/>
</dbReference>
<dbReference type="InterPro" id="IPR036063">
    <property type="entry name" value="Smr_dom_sf"/>
</dbReference>
<protein>
    <recommendedName>
        <fullName evidence="1">Smr domain-containing protein</fullName>
    </recommendedName>
</protein>
<dbReference type="AlphaFoldDB" id="A0A9Q0N2M7"/>
<dbReference type="PANTHER" id="PTHR46535:SF1">
    <property type="entry name" value="NEDD4-BINDING PROTEIN 2"/>
    <property type="match status" value="1"/>
</dbReference>
<dbReference type="Gene3D" id="3.30.1370.110">
    <property type="match status" value="2"/>
</dbReference>
<name>A0A9Q0N2M7_9DIPT</name>
<dbReference type="OrthoDB" id="3231855at2759"/>
<feature type="domain" description="Smr" evidence="1">
    <location>
        <begin position="69"/>
        <end position="131"/>
    </location>
</feature>
<reference evidence="2" key="1">
    <citation type="submission" date="2022-07" db="EMBL/GenBank/DDBJ databases">
        <authorList>
            <person name="Trinca V."/>
            <person name="Uliana J.V.C."/>
            <person name="Torres T.T."/>
            <person name="Ward R.J."/>
            <person name="Monesi N."/>
        </authorList>
    </citation>
    <scope>NUCLEOTIDE SEQUENCE</scope>
    <source>
        <strain evidence="2">HSMRA1968</strain>
        <tissue evidence="2">Whole embryos</tissue>
    </source>
</reference>
<evidence type="ECO:0000259" key="1">
    <source>
        <dbReference type="PROSITE" id="PS50828"/>
    </source>
</evidence>
<dbReference type="PROSITE" id="PS50828">
    <property type="entry name" value="SMR"/>
    <property type="match status" value="1"/>
</dbReference>
<evidence type="ECO:0000313" key="3">
    <source>
        <dbReference type="Proteomes" id="UP001151699"/>
    </source>
</evidence>
<accession>A0A9Q0N2M7</accession>
<dbReference type="Proteomes" id="UP001151699">
    <property type="component" value="Chromosome B"/>
</dbReference>
<dbReference type="GO" id="GO:0004519">
    <property type="term" value="F:endonuclease activity"/>
    <property type="evidence" value="ECO:0007669"/>
    <property type="project" value="TreeGrafter"/>
</dbReference>
<dbReference type="SUPFAM" id="SSF160443">
    <property type="entry name" value="SMR domain-like"/>
    <property type="match status" value="1"/>
</dbReference>
<dbReference type="PANTHER" id="PTHR46535">
    <property type="entry name" value="NEDD4-BINDING PROTEIN 2"/>
    <property type="match status" value="1"/>
</dbReference>
<gene>
    <name evidence="2" type="ORF">Bhyg_06438</name>
</gene>
<organism evidence="2 3">
    <name type="scientific">Pseudolycoriella hygida</name>
    <dbReference type="NCBI Taxonomy" id="35572"/>
    <lineage>
        <taxon>Eukaryota</taxon>
        <taxon>Metazoa</taxon>
        <taxon>Ecdysozoa</taxon>
        <taxon>Arthropoda</taxon>
        <taxon>Hexapoda</taxon>
        <taxon>Insecta</taxon>
        <taxon>Pterygota</taxon>
        <taxon>Neoptera</taxon>
        <taxon>Endopterygota</taxon>
        <taxon>Diptera</taxon>
        <taxon>Nematocera</taxon>
        <taxon>Sciaroidea</taxon>
        <taxon>Sciaridae</taxon>
        <taxon>Pseudolycoriella</taxon>
    </lineage>
</organism>
<comment type="caution">
    <text evidence="2">The sequence shown here is derived from an EMBL/GenBank/DDBJ whole genome shotgun (WGS) entry which is preliminary data.</text>
</comment>
<evidence type="ECO:0000313" key="2">
    <source>
        <dbReference type="EMBL" id="KAJ6641499.1"/>
    </source>
</evidence>
<dbReference type="GO" id="GO:0005634">
    <property type="term" value="C:nucleus"/>
    <property type="evidence" value="ECO:0007669"/>
    <property type="project" value="TreeGrafter"/>
</dbReference>
<proteinExistence type="predicted"/>
<keyword evidence="3" id="KW-1185">Reference proteome</keyword>
<sequence length="252" mass="28521">MTNLAQLDMIRSEYRRFAATYSQLVAKFTKEELVMEAEECRKKMKACNEGAFHYANEANSLRHKDCNVLDLHNLQVDEAVGVVEQFLDSKIKSLANGKSVQVTLITGHGQYRGPGAGQIKMRTLEYLANRHLFSPTKHRVLPGHPILEFHAVKRLMSGEECRNKMKACNEGAFYYANEANSLRHNDCNVLDLHNLQVDEALGVVKQFLNSKIKSLAIGKSVQSSPRKYRVLPRHPPLGLHANKRHMKIGEVD</sequence>
<dbReference type="Pfam" id="PF01713">
    <property type="entry name" value="Smr"/>
    <property type="match status" value="1"/>
</dbReference>